<dbReference type="FunFam" id="2.60.40.10:FF:001575">
    <property type="entry name" value="Uncharacterized protein, isoform B"/>
    <property type="match status" value="1"/>
</dbReference>
<dbReference type="SMART" id="SM00409">
    <property type="entry name" value="IG"/>
    <property type="match status" value="1"/>
</dbReference>
<dbReference type="Pfam" id="PF07686">
    <property type="entry name" value="V-set"/>
    <property type="match status" value="1"/>
</dbReference>
<dbReference type="Proteomes" id="UP001059596">
    <property type="component" value="Unassembled WGS sequence"/>
</dbReference>
<dbReference type="Gene3D" id="2.60.40.10">
    <property type="entry name" value="Immunoglobulins"/>
    <property type="match status" value="1"/>
</dbReference>
<dbReference type="InterPro" id="IPR037448">
    <property type="entry name" value="Zig-8"/>
</dbReference>
<dbReference type="InterPro" id="IPR007110">
    <property type="entry name" value="Ig-like_dom"/>
</dbReference>
<dbReference type="AlphaFoldDB" id="A0A9P9YVC5"/>
<accession>A0A9P9YVC5</accession>
<comment type="caution">
    <text evidence="2">The sequence shown here is derived from an EMBL/GenBank/DDBJ whole genome shotgun (WGS) entry which is preliminary data.</text>
</comment>
<dbReference type="InterPro" id="IPR013106">
    <property type="entry name" value="Ig_V-set"/>
</dbReference>
<dbReference type="InterPro" id="IPR013783">
    <property type="entry name" value="Ig-like_fold"/>
</dbReference>
<dbReference type="PROSITE" id="PS50835">
    <property type="entry name" value="IG_LIKE"/>
    <property type="match status" value="1"/>
</dbReference>
<evidence type="ECO:0000313" key="2">
    <source>
        <dbReference type="EMBL" id="KAI8043756.1"/>
    </source>
</evidence>
<feature type="domain" description="Ig-like" evidence="1">
    <location>
        <begin position="99"/>
        <end position="204"/>
    </location>
</feature>
<sequence length="295" mass="32498">MLALLEYCRQFTPPNSKQPLLKPNTYLSPYPYRLQPLHNPINWDPLKSAFAGRMIRCSCHPPGDLIIGAWRVSERPQMPLINFVLVPLRSDYGIAVTPPDAKAIIAGPTDLYVKVGSSVTLTCLVKQPTTSAQDIGPIYWYRGPYILTPFVAHPNDAAIDLQRISMESTLAEKLQSRLRIANAQLLDTGNYTCMPTTAEAASVVVNVINDESPAAMQKSRAMHSSRSSGLVLVLVAMMASSVVRWLTGGCHWDSKSCRDSCSNLHLLHINYSQLHAKSAPASASHLEQHRIPVES</sequence>
<gene>
    <name evidence="2" type="ORF">M5D96_005094</name>
</gene>
<dbReference type="InterPro" id="IPR036179">
    <property type="entry name" value="Ig-like_dom_sf"/>
</dbReference>
<dbReference type="GO" id="GO:0032589">
    <property type="term" value="C:neuron projection membrane"/>
    <property type="evidence" value="ECO:0007669"/>
    <property type="project" value="TreeGrafter"/>
</dbReference>
<reference evidence="2" key="1">
    <citation type="journal article" date="2023" name="Genome Biol. Evol.">
        <title>Long-read-based Genome Assembly of Drosophila gunungcola Reveals Fewer Chemosensory Genes in Flower-breeding Species.</title>
        <authorList>
            <person name="Negi A."/>
            <person name="Liao B.Y."/>
            <person name="Yeh S.D."/>
        </authorList>
    </citation>
    <scope>NUCLEOTIDE SEQUENCE</scope>
    <source>
        <strain evidence="2">Sukarami</strain>
    </source>
</reference>
<proteinExistence type="predicted"/>
<dbReference type="PANTHER" id="PTHR23279:SF4">
    <property type="entry name" value="DEFECTIVE PROBOSCIS EXTENSION RESPONSE 2, ISOFORM F-RELATED"/>
    <property type="match status" value="1"/>
</dbReference>
<keyword evidence="3" id="KW-1185">Reference proteome</keyword>
<dbReference type="EMBL" id="JAMKOV010000002">
    <property type="protein sequence ID" value="KAI8043756.1"/>
    <property type="molecule type" value="Genomic_DNA"/>
</dbReference>
<organism evidence="2 3">
    <name type="scientific">Drosophila gunungcola</name>
    <name type="common">fruit fly</name>
    <dbReference type="NCBI Taxonomy" id="103775"/>
    <lineage>
        <taxon>Eukaryota</taxon>
        <taxon>Metazoa</taxon>
        <taxon>Ecdysozoa</taxon>
        <taxon>Arthropoda</taxon>
        <taxon>Hexapoda</taxon>
        <taxon>Insecta</taxon>
        <taxon>Pterygota</taxon>
        <taxon>Neoptera</taxon>
        <taxon>Endopterygota</taxon>
        <taxon>Diptera</taxon>
        <taxon>Brachycera</taxon>
        <taxon>Muscomorpha</taxon>
        <taxon>Ephydroidea</taxon>
        <taxon>Drosophilidae</taxon>
        <taxon>Drosophila</taxon>
        <taxon>Sophophora</taxon>
    </lineage>
</organism>
<dbReference type="GO" id="GO:0050808">
    <property type="term" value="P:synapse organization"/>
    <property type="evidence" value="ECO:0007669"/>
    <property type="project" value="TreeGrafter"/>
</dbReference>
<evidence type="ECO:0000259" key="1">
    <source>
        <dbReference type="PROSITE" id="PS50835"/>
    </source>
</evidence>
<evidence type="ECO:0000313" key="3">
    <source>
        <dbReference type="Proteomes" id="UP001059596"/>
    </source>
</evidence>
<dbReference type="InterPro" id="IPR003599">
    <property type="entry name" value="Ig_sub"/>
</dbReference>
<protein>
    <recommendedName>
        <fullName evidence="1">Ig-like domain-containing protein</fullName>
    </recommendedName>
</protein>
<name>A0A9P9YVC5_9MUSC</name>
<dbReference type="PANTHER" id="PTHR23279">
    <property type="entry name" value="DEFECTIVE PROBOSCIS EXTENSION RESPONSE DPR -RELATED"/>
    <property type="match status" value="1"/>
</dbReference>
<dbReference type="SUPFAM" id="SSF48726">
    <property type="entry name" value="Immunoglobulin"/>
    <property type="match status" value="1"/>
</dbReference>